<dbReference type="GO" id="GO:0006313">
    <property type="term" value="P:DNA transposition"/>
    <property type="evidence" value="ECO:0007669"/>
    <property type="project" value="InterPro"/>
</dbReference>
<dbReference type="InterPro" id="IPR025161">
    <property type="entry name" value="IS402-like_dom"/>
</dbReference>
<sequence length="284" mass="32151">MSERKPYPSDLSVARWALIEPTLTAWRKARLERRPTGQPAKVELRDVFDALLYINRTGIPWKYRPHDFPGHGTVYFYYAAWRDEGILAQLNYDLTGLARVKDGRKPEPTASMIDTQSVKTSTNVPLTSQGTDAAKKIVGRKRGILTDAIGLILAVTVTAASLSENALGIRLLDQAKEKYPTISKSWVDTGFKNAVIEHGARLGIDVEVVNRNPDKRGFHVVKRCWVVERSIGWIMMHPPSRPRLRDPHCQFRSHDSHRLDQQPRQTHNGRDHTNLARNLLGHTG</sequence>
<comment type="caution">
    <text evidence="4">The sequence shown here is derived from an EMBL/GenBank/DDBJ whole genome shotgun (WGS) entry which is preliminary data.</text>
</comment>
<proteinExistence type="predicted"/>
<name>A0A918GUV7_STRGD</name>
<organism evidence="4 5">
    <name type="scientific">Streptomyces griseoviridis</name>
    <dbReference type="NCBI Taxonomy" id="45398"/>
    <lineage>
        <taxon>Bacteria</taxon>
        <taxon>Bacillati</taxon>
        <taxon>Actinomycetota</taxon>
        <taxon>Actinomycetes</taxon>
        <taxon>Kitasatosporales</taxon>
        <taxon>Streptomycetaceae</taxon>
        <taxon>Streptomyces</taxon>
    </lineage>
</organism>
<reference evidence="4" key="1">
    <citation type="journal article" date="2014" name="Int. J. Syst. Evol. Microbiol.">
        <title>Complete genome sequence of Corynebacterium casei LMG S-19264T (=DSM 44701T), isolated from a smear-ripened cheese.</title>
        <authorList>
            <consortium name="US DOE Joint Genome Institute (JGI-PGF)"/>
            <person name="Walter F."/>
            <person name="Albersmeier A."/>
            <person name="Kalinowski J."/>
            <person name="Ruckert C."/>
        </authorList>
    </citation>
    <scope>NUCLEOTIDE SEQUENCE</scope>
    <source>
        <strain evidence="4">JCM 4234</strain>
    </source>
</reference>
<dbReference type="Proteomes" id="UP000653493">
    <property type="component" value="Unassembled WGS sequence"/>
</dbReference>
<dbReference type="AlphaFoldDB" id="A0A918GUV7"/>
<evidence type="ECO:0000259" key="3">
    <source>
        <dbReference type="Pfam" id="PF13340"/>
    </source>
</evidence>
<feature type="domain" description="Transposase IS4-like" evidence="2">
    <location>
        <begin position="108"/>
        <end position="235"/>
    </location>
</feature>
<dbReference type="PANTHER" id="PTHR30007:SF0">
    <property type="entry name" value="TRANSPOSASE"/>
    <property type="match status" value="1"/>
</dbReference>
<accession>A0A918GUV7</accession>
<feature type="domain" description="Insertion element IS402-like" evidence="3">
    <location>
        <begin position="12"/>
        <end position="90"/>
    </location>
</feature>
<reference evidence="4" key="2">
    <citation type="submission" date="2020-09" db="EMBL/GenBank/DDBJ databases">
        <authorList>
            <person name="Sun Q."/>
            <person name="Ohkuma M."/>
        </authorList>
    </citation>
    <scope>NUCLEOTIDE SEQUENCE</scope>
    <source>
        <strain evidence="4">JCM 4234</strain>
    </source>
</reference>
<protein>
    <submittedName>
        <fullName evidence="4">DDE transposase</fullName>
    </submittedName>
</protein>
<dbReference type="NCBIfam" id="NF033580">
    <property type="entry name" value="transpos_IS5_3"/>
    <property type="match status" value="1"/>
</dbReference>
<evidence type="ECO:0000313" key="5">
    <source>
        <dbReference type="Proteomes" id="UP000653493"/>
    </source>
</evidence>
<evidence type="ECO:0000256" key="1">
    <source>
        <dbReference type="SAM" id="MobiDB-lite"/>
    </source>
</evidence>
<keyword evidence="5" id="KW-1185">Reference proteome</keyword>
<dbReference type="EMBL" id="BMSL01000024">
    <property type="protein sequence ID" value="GGS60612.1"/>
    <property type="molecule type" value="Genomic_DNA"/>
</dbReference>
<dbReference type="Pfam" id="PF01609">
    <property type="entry name" value="DDE_Tnp_1"/>
    <property type="match status" value="1"/>
</dbReference>
<dbReference type="PANTHER" id="PTHR30007">
    <property type="entry name" value="PHP DOMAIN PROTEIN"/>
    <property type="match status" value="1"/>
</dbReference>
<feature type="compositionally biased region" description="Basic and acidic residues" evidence="1">
    <location>
        <begin position="244"/>
        <end position="261"/>
    </location>
</feature>
<dbReference type="InterPro" id="IPR002559">
    <property type="entry name" value="Transposase_11"/>
</dbReference>
<dbReference type="GO" id="GO:0003677">
    <property type="term" value="F:DNA binding"/>
    <property type="evidence" value="ECO:0007669"/>
    <property type="project" value="InterPro"/>
</dbReference>
<evidence type="ECO:0000259" key="2">
    <source>
        <dbReference type="Pfam" id="PF01609"/>
    </source>
</evidence>
<gene>
    <name evidence="4" type="ORF">GCM10010238_57210</name>
</gene>
<evidence type="ECO:0000313" key="4">
    <source>
        <dbReference type="EMBL" id="GGS60612.1"/>
    </source>
</evidence>
<dbReference type="GO" id="GO:0004803">
    <property type="term" value="F:transposase activity"/>
    <property type="evidence" value="ECO:0007669"/>
    <property type="project" value="InterPro"/>
</dbReference>
<dbReference type="Pfam" id="PF13340">
    <property type="entry name" value="DUF4096"/>
    <property type="match status" value="1"/>
</dbReference>
<feature type="region of interest" description="Disordered" evidence="1">
    <location>
        <begin position="244"/>
        <end position="284"/>
    </location>
</feature>